<evidence type="ECO:0000313" key="6">
    <source>
        <dbReference type="Proteomes" id="UP000062998"/>
    </source>
</evidence>
<dbReference type="Proteomes" id="UP000065504">
    <property type="component" value="Unassembled WGS sequence"/>
</dbReference>
<dbReference type="Proteomes" id="UP000061665">
    <property type="component" value="Unassembled WGS sequence"/>
</dbReference>
<accession>A0A124RD34</accession>
<keyword evidence="1" id="KW-0472">Membrane</keyword>
<keyword evidence="1" id="KW-0812">Transmembrane</keyword>
<sequence length="88" mass="10139">MKPFATGVALSATVVLFYALCTLVWIALPEPFMNFVNALFHGLDFRRLQTGASLSWWSIIYPAFVFAVWFFAAGAFFAWLNNRLRRER</sequence>
<dbReference type="EMBL" id="LPIX01000053">
    <property type="protein sequence ID" value="KWE03449.1"/>
    <property type="molecule type" value="Genomic_DNA"/>
</dbReference>
<evidence type="ECO:0000313" key="2">
    <source>
        <dbReference type="EMBL" id="KVM36447.1"/>
    </source>
</evidence>
<dbReference type="EMBL" id="LOZE01000033">
    <property type="protein sequence ID" value="KVM36447.1"/>
    <property type="molecule type" value="Genomic_DNA"/>
</dbReference>
<evidence type="ECO:0000313" key="4">
    <source>
        <dbReference type="EMBL" id="KWK69852.1"/>
    </source>
</evidence>
<evidence type="ECO:0000313" key="5">
    <source>
        <dbReference type="Proteomes" id="UP000061665"/>
    </source>
</evidence>
<evidence type="ECO:0000313" key="7">
    <source>
        <dbReference type="Proteomes" id="UP000065504"/>
    </source>
</evidence>
<dbReference type="Proteomes" id="UP000062998">
    <property type="component" value="Unassembled WGS sequence"/>
</dbReference>
<gene>
    <name evidence="2" type="ORF">WJ53_31325</name>
    <name evidence="3" type="ORF">WL73_13890</name>
    <name evidence="4" type="ORF">WM16_21595</name>
</gene>
<evidence type="ECO:0000256" key="1">
    <source>
        <dbReference type="SAM" id="Phobius"/>
    </source>
</evidence>
<comment type="caution">
    <text evidence="3">The sequence shown here is derived from an EMBL/GenBank/DDBJ whole genome shotgun (WGS) entry which is preliminary data.</text>
</comment>
<dbReference type="AlphaFoldDB" id="A0A124RD34"/>
<evidence type="ECO:0000313" key="3">
    <source>
        <dbReference type="EMBL" id="KWE03449.1"/>
    </source>
</evidence>
<dbReference type="Pfam" id="PF18926">
    <property type="entry name" value="DUF5676"/>
    <property type="match status" value="1"/>
</dbReference>
<dbReference type="EMBL" id="LPLU01000108">
    <property type="protein sequence ID" value="KWK69852.1"/>
    <property type="molecule type" value="Genomic_DNA"/>
</dbReference>
<dbReference type="RefSeq" id="WP_059624355.1">
    <property type="nucleotide sequence ID" value="NZ_LOVQ01000011.1"/>
</dbReference>
<keyword evidence="1" id="KW-1133">Transmembrane helix</keyword>
<name>A0A124RD34_9BURK</name>
<feature type="transmembrane region" description="Helical" evidence="1">
    <location>
        <begin position="59"/>
        <end position="80"/>
    </location>
</feature>
<reference evidence="5 6" key="1">
    <citation type="submission" date="2015-11" db="EMBL/GenBank/DDBJ databases">
        <title>Expanding the genomic diversity of Burkholderia species for the development of highly accurate diagnostics.</title>
        <authorList>
            <person name="Sahl J."/>
            <person name="Keim P."/>
            <person name="Wagner D."/>
        </authorList>
    </citation>
    <scope>NUCLEOTIDE SEQUENCE [LARGE SCALE GENOMIC DNA]</scope>
    <source>
        <strain evidence="2 5">MSMB2058</strain>
        <strain evidence="3 6">MSMB2167WGS</strain>
        <strain evidence="4 7">MSMB782WGS</strain>
    </source>
</reference>
<dbReference type="OrthoDB" id="6896505at2"/>
<proteinExistence type="predicted"/>
<organism evidence="3 6">
    <name type="scientific">Burkholderia ubonensis</name>
    <dbReference type="NCBI Taxonomy" id="101571"/>
    <lineage>
        <taxon>Bacteria</taxon>
        <taxon>Pseudomonadati</taxon>
        <taxon>Pseudomonadota</taxon>
        <taxon>Betaproteobacteria</taxon>
        <taxon>Burkholderiales</taxon>
        <taxon>Burkholderiaceae</taxon>
        <taxon>Burkholderia</taxon>
        <taxon>Burkholderia cepacia complex</taxon>
    </lineage>
</organism>
<dbReference type="InterPro" id="IPR044020">
    <property type="entry name" value="DUF5676"/>
</dbReference>
<feature type="transmembrane region" description="Helical" evidence="1">
    <location>
        <begin position="7"/>
        <end position="28"/>
    </location>
</feature>
<protein>
    <submittedName>
        <fullName evidence="3">Uncharacterized protein</fullName>
    </submittedName>
</protein>